<accession>A0A1V4B1Y6</accession>
<dbReference type="InterPro" id="IPR018876">
    <property type="entry name" value="Phage_P22_antirepressor_C"/>
</dbReference>
<dbReference type="InterPro" id="IPR003497">
    <property type="entry name" value="BRO_N_domain"/>
</dbReference>
<dbReference type="RefSeq" id="WP_078218103.1">
    <property type="nucleotide sequence ID" value="NZ_MUXZ01000009.1"/>
</dbReference>
<keyword evidence="3" id="KW-1185">Reference proteome</keyword>
<dbReference type="EMBL" id="UGHF01000001">
    <property type="protein sequence ID" value="STO60085.1"/>
    <property type="molecule type" value="Genomic_DNA"/>
</dbReference>
<dbReference type="PROSITE" id="PS51750">
    <property type="entry name" value="BRO_N"/>
    <property type="match status" value="1"/>
</dbReference>
<feature type="domain" description="Bro-N" evidence="1">
    <location>
        <begin position="1"/>
        <end position="109"/>
    </location>
</feature>
<dbReference type="STRING" id="733.B0186_03980"/>
<dbReference type="SMART" id="SM01040">
    <property type="entry name" value="Bro-N"/>
    <property type="match status" value="1"/>
</dbReference>
<dbReference type="Pfam" id="PF10548">
    <property type="entry name" value="P22_AR_C"/>
    <property type="match status" value="1"/>
</dbReference>
<organism evidence="2 3">
    <name type="scientific">Canicola haemoglobinophilus</name>
    <dbReference type="NCBI Taxonomy" id="733"/>
    <lineage>
        <taxon>Bacteria</taxon>
        <taxon>Pseudomonadati</taxon>
        <taxon>Pseudomonadota</taxon>
        <taxon>Gammaproteobacteria</taxon>
        <taxon>Pasteurellales</taxon>
        <taxon>Pasteurellaceae</taxon>
        <taxon>Canicola</taxon>
    </lineage>
</organism>
<name>A0A1V4B1Y6_9PAST</name>
<proteinExistence type="predicted"/>
<dbReference type="Pfam" id="PF02498">
    <property type="entry name" value="Bro-N"/>
    <property type="match status" value="1"/>
</dbReference>
<protein>
    <submittedName>
        <fullName evidence="2">Prophage antirepressor</fullName>
    </submittedName>
</protein>
<evidence type="ECO:0000313" key="2">
    <source>
        <dbReference type="EMBL" id="STO60085.1"/>
    </source>
</evidence>
<gene>
    <name evidence="2" type="ORF">NCTC1659_01356</name>
</gene>
<dbReference type="AlphaFoldDB" id="A0A1V4B1Y6"/>
<evidence type="ECO:0000259" key="1">
    <source>
        <dbReference type="PROSITE" id="PS51750"/>
    </source>
</evidence>
<evidence type="ECO:0000313" key="3">
    <source>
        <dbReference type="Proteomes" id="UP000254329"/>
    </source>
</evidence>
<reference evidence="2 3" key="1">
    <citation type="submission" date="2018-06" db="EMBL/GenBank/DDBJ databases">
        <authorList>
            <consortium name="Pathogen Informatics"/>
            <person name="Doyle S."/>
        </authorList>
    </citation>
    <scope>NUCLEOTIDE SEQUENCE [LARGE SCALE GENOMIC DNA]</scope>
    <source>
        <strain evidence="2 3">NCTC1659</strain>
    </source>
</reference>
<sequence>MTTLTFQTTTLSVINQNNQTYFTANEIGQALGYRNPTSDVKRIYERNIDEFTPNMTALVDMQTAGGMQKVRIFSLRGCHLIGMLSHTKVAKEFRKWVLDILDRETAQPKQLALPEPEKRYTFEFTEYELEQLVWLHCSHEQMNLLLGDMIEPLNAIGSKFSGIVYSHHHEYKRHHKATVQTIKRLIEPFKQSNRTNWIRAINLLNRIDF</sequence>
<dbReference type="Proteomes" id="UP000254329">
    <property type="component" value="Unassembled WGS sequence"/>
</dbReference>